<feature type="region of interest" description="Disordered" evidence="1">
    <location>
        <begin position="27"/>
        <end position="125"/>
    </location>
</feature>
<gene>
    <name evidence="2" type="ORF">D9619_004683</name>
</gene>
<dbReference type="OrthoDB" id="3003645at2759"/>
<dbReference type="AlphaFoldDB" id="A0A8H5BP00"/>
<reference evidence="2 3" key="1">
    <citation type="journal article" date="2020" name="ISME J.">
        <title>Uncovering the hidden diversity of litter-decomposition mechanisms in mushroom-forming fungi.</title>
        <authorList>
            <person name="Floudas D."/>
            <person name="Bentzer J."/>
            <person name="Ahren D."/>
            <person name="Johansson T."/>
            <person name="Persson P."/>
            <person name="Tunlid A."/>
        </authorList>
    </citation>
    <scope>NUCLEOTIDE SEQUENCE [LARGE SCALE GENOMIC DNA]</scope>
    <source>
        <strain evidence="2 3">CBS 101986</strain>
    </source>
</reference>
<evidence type="ECO:0000256" key="1">
    <source>
        <dbReference type="SAM" id="MobiDB-lite"/>
    </source>
</evidence>
<feature type="region of interest" description="Disordered" evidence="1">
    <location>
        <begin position="263"/>
        <end position="320"/>
    </location>
</feature>
<keyword evidence="3" id="KW-1185">Reference proteome</keyword>
<dbReference type="Proteomes" id="UP000567179">
    <property type="component" value="Unassembled WGS sequence"/>
</dbReference>
<feature type="compositionally biased region" description="Low complexity" evidence="1">
    <location>
        <begin position="112"/>
        <end position="124"/>
    </location>
</feature>
<feature type="compositionally biased region" description="Low complexity" evidence="1">
    <location>
        <begin position="58"/>
        <end position="72"/>
    </location>
</feature>
<organism evidence="2 3">
    <name type="scientific">Psilocybe cf. subviscida</name>
    <dbReference type="NCBI Taxonomy" id="2480587"/>
    <lineage>
        <taxon>Eukaryota</taxon>
        <taxon>Fungi</taxon>
        <taxon>Dikarya</taxon>
        <taxon>Basidiomycota</taxon>
        <taxon>Agaricomycotina</taxon>
        <taxon>Agaricomycetes</taxon>
        <taxon>Agaricomycetidae</taxon>
        <taxon>Agaricales</taxon>
        <taxon>Agaricineae</taxon>
        <taxon>Strophariaceae</taxon>
        <taxon>Psilocybe</taxon>
    </lineage>
</organism>
<accession>A0A8H5BP00</accession>
<sequence>MAAIASSVFLPHDDMIKESLEAVADLQESGSIDDGNGGKPQYEKGVEQNVILPGQAVETEPSSPPTTTFPSDNDADDDDSPCSQVAEPLVPEQSATQAPAGPTRTPKPQKFLPSSTSPTPLMMPGLADLTDLTLHSPSSQIVGTPFATDSTRFEYPFPETAARDPSASPSPMLNSAFMAAIAQNDSQSPKIGIAFHSHAAPSPVPSATTANPSGISLASYGFPHSEINVSYNPAHPKLKQNINPPVPPSLAKKSKKWSLNLLGRRKSSSGQSSAGTAMMSEFSSNVSSPTGSVARANLILDGGLSSNSPPPASSIYSRGR</sequence>
<proteinExistence type="predicted"/>
<feature type="compositionally biased region" description="Polar residues" evidence="1">
    <location>
        <begin position="268"/>
        <end position="291"/>
    </location>
</feature>
<protein>
    <submittedName>
        <fullName evidence="2">Uncharacterized protein</fullName>
    </submittedName>
</protein>
<evidence type="ECO:0000313" key="3">
    <source>
        <dbReference type="Proteomes" id="UP000567179"/>
    </source>
</evidence>
<evidence type="ECO:0000313" key="2">
    <source>
        <dbReference type="EMBL" id="KAF5326745.1"/>
    </source>
</evidence>
<comment type="caution">
    <text evidence="2">The sequence shown here is derived from an EMBL/GenBank/DDBJ whole genome shotgun (WGS) entry which is preliminary data.</text>
</comment>
<name>A0A8H5BP00_9AGAR</name>
<dbReference type="EMBL" id="JAACJJ010000014">
    <property type="protein sequence ID" value="KAF5326745.1"/>
    <property type="molecule type" value="Genomic_DNA"/>
</dbReference>